<dbReference type="OrthoDB" id="9814821at2"/>
<sequence>MNAVTKTDLGEMTAAELSDLFATGEASPVEATRTALDRIERFNPSVNAFAYVVAEAALADAKASEERWRKGEPLSPIDGAPTTIKELTAVKGIPWRRGSILGGSEPSTREIEIVERLRAAGATILGTTTSPEFGWKGLTHGPATGKTLNPWHTGRASGGSSGGAAVAAALNMGVLHEGSDGAGSIRIPASFCGVFGIKPTFGWIPADAPSALFELAHRGPLTRTVEDAALFLNATTGWSPRALYGHCPSSVPDWRKVVREGTGAKGMKLAFSRTLGYARVDPQVAAGVERAVQRLADMGAIIEEVDPGFACPQETLLTLWYAAQAKAIAAFNPSDEQKAKMDPGLLKICAEGASYSALDYLAARQARADLTVHMELFFQRYDALVLPTMPLTAFEAGVDFPGGGEGRDWSDWSPFTYPFNLTGQPATTVPCGFDEDGLPIGLQFVGPSFHDATVLSLAAAYQAAHPEQVICEPREG</sequence>
<feature type="domain" description="Amidase" evidence="2">
    <location>
        <begin position="30"/>
        <end position="455"/>
    </location>
</feature>
<dbReference type="RefSeq" id="WP_107991061.1">
    <property type="nucleotide sequence ID" value="NZ_QAYG01000008.1"/>
</dbReference>
<dbReference type="PANTHER" id="PTHR11895">
    <property type="entry name" value="TRANSAMIDASE"/>
    <property type="match status" value="1"/>
</dbReference>
<dbReference type="Proteomes" id="UP000244081">
    <property type="component" value="Unassembled WGS sequence"/>
</dbReference>
<keyword evidence="4" id="KW-1185">Reference proteome</keyword>
<reference evidence="3 4" key="1">
    <citation type="submission" date="2018-04" db="EMBL/GenBank/DDBJ databases">
        <title>Genomic Encyclopedia of Archaeal and Bacterial Type Strains, Phase II (KMG-II): from individual species to whole genera.</title>
        <authorList>
            <person name="Goeker M."/>
        </authorList>
    </citation>
    <scope>NUCLEOTIDE SEQUENCE [LARGE SCALE GENOMIC DNA]</scope>
    <source>
        <strain evidence="3 4">DSM 23382</strain>
    </source>
</reference>
<comment type="caution">
    <text evidence="3">The sequence shown here is derived from an EMBL/GenBank/DDBJ whole genome shotgun (WGS) entry which is preliminary data.</text>
</comment>
<name>A0A2T5V5F7_9HYPH</name>
<dbReference type="SUPFAM" id="SSF75304">
    <property type="entry name" value="Amidase signature (AS) enzymes"/>
    <property type="match status" value="1"/>
</dbReference>
<dbReference type="GO" id="GO:0016740">
    <property type="term" value="F:transferase activity"/>
    <property type="evidence" value="ECO:0007669"/>
    <property type="project" value="UniProtKB-KW"/>
</dbReference>
<dbReference type="InterPro" id="IPR000120">
    <property type="entry name" value="Amidase"/>
</dbReference>
<dbReference type="InterPro" id="IPR023631">
    <property type="entry name" value="Amidase_dom"/>
</dbReference>
<proteinExistence type="inferred from homology"/>
<dbReference type="PANTHER" id="PTHR11895:SF7">
    <property type="entry name" value="GLUTAMYL-TRNA(GLN) AMIDOTRANSFERASE SUBUNIT A, MITOCHONDRIAL"/>
    <property type="match status" value="1"/>
</dbReference>
<evidence type="ECO:0000313" key="4">
    <source>
        <dbReference type="Proteomes" id="UP000244081"/>
    </source>
</evidence>
<evidence type="ECO:0000259" key="2">
    <source>
        <dbReference type="Pfam" id="PF01425"/>
    </source>
</evidence>
<gene>
    <name evidence="3" type="ORF">C8N35_10820</name>
</gene>
<accession>A0A2T5V5F7</accession>
<evidence type="ECO:0000256" key="1">
    <source>
        <dbReference type="ARBA" id="ARBA00009199"/>
    </source>
</evidence>
<dbReference type="Gene3D" id="3.90.1300.10">
    <property type="entry name" value="Amidase signature (AS) domain"/>
    <property type="match status" value="1"/>
</dbReference>
<dbReference type="EMBL" id="QAYG01000008">
    <property type="protein sequence ID" value="PTW58985.1"/>
    <property type="molecule type" value="Genomic_DNA"/>
</dbReference>
<comment type="similarity">
    <text evidence="1">Belongs to the amidase family.</text>
</comment>
<dbReference type="AlphaFoldDB" id="A0A2T5V5F7"/>
<dbReference type="Pfam" id="PF01425">
    <property type="entry name" value="Amidase"/>
    <property type="match status" value="1"/>
</dbReference>
<organism evidence="3 4">
    <name type="scientific">Breoghania corrubedonensis</name>
    <dbReference type="NCBI Taxonomy" id="665038"/>
    <lineage>
        <taxon>Bacteria</taxon>
        <taxon>Pseudomonadati</taxon>
        <taxon>Pseudomonadota</taxon>
        <taxon>Alphaproteobacteria</taxon>
        <taxon>Hyphomicrobiales</taxon>
        <taxon>Stappiaceae</taxon>
        <taxon>Breoghania</taxon>
    </lineage>
</organism>
<dbReference type="NCBIfam" id="NF004815">
    <property type="entry name" value="PRK06169.1"/>
    <property type="match status" value="1"/>
</dbReference>
<protein>
    <submittedName>
        <fullName evidence="3">Aspartyl-tRNA(Asn)/glutamyl-tRNA(Gln) amidotransferase subunit A</fullName>
    </submittedName>
</protein>
<keyword evidence="3" id="KW-0808">Transferase</keyword>
<dbReference type="InterPro" id="IPR036928">
    <property type="entry name" value="AS_sf"/>
</dbReference>
<evidence type="ECO:0000313" key="3">
    <source>
        <dbReference type="EMBL" id="PTW58985.1"/>
    </source>
</evidence>